<dbReference type="EMBL" id="BJXB01000053">
    <property type="protein sequence ID" value="GEM50032.1"/>
    <property type="molecule type" value="Genomic_DNA"/>
</dbReference>
<dbReference type="OrthoDB" id="30195at2"/>
<name>A0A511NB56_DEIC1</name>
<dbReference type="RefSeq" id="WP_146891764.1">
    <property type="nucleotide sequence ID" value="NZ_BJXB01000053.1"/>
</dbReference>
<accession>A0A511NB56</accession>
<gene>
    <name evidence="1" type="ORF">DC3_56670</name>
</gene>
<proteinExistence type="predicted"/>
<protein>
    <submittedName>
        <fullName evidence="1">Uncharacterized protein</fullName>
    </submittedName>
</protein>
<reference evidence="1 2" key="1">
    <citation type="submission" date="2019-07" db="EMBL/GenBank/DDBJ databases">
        <title>Whole genome shotgun sequence of Deinococcus cellulosilyticus NBRC 106333.</title>
        <authorList>
            <person name="Hosoyama A."/>
            <person name="Uohara A."/>
            <person name="Ohji S."/>
            <person name="Ichikawa N."/>
        </authorList>
    </citation>
    <scope>NUCLEOTIDE SEQUENCE [LARGE SCALE GENOMIC DNA]</scope>
    <source>
        <strain evidence="1 2">NBRC 106333</strain>
    </source>
</reference>
<dbReference type="Proteomes" id="UP000321306">
    <property type="component" value="Unassembled WGS sequence"/>
</dbReference>
<evidence type="ECO:0000313" key="1">
    <source>
        <dbReference type="EMBL" id="GEM50032.1"/>
    </source>
</evidence>
<dbReference type="AlphaFoldDB" id="A0A511NB56"/>
<organism evidence="1 2">
    <name type="scientific">Deinococcus cellulosilyticus (strain DSM 18568 / NBRC 106333 / KACC 11606 / 5516J-15)</name>
    <dbReference type="NCBI Taxonomy" id="1223518"/>
    <lineage>
        <taxon>Bacteria</taxon>
        <taxon>Thermotogati</taxon>
        <taxon>Deinococcota</taxon>
        <taxon>Deinococci</taxon>
        <taxon>Deinococcales</taxon>
        <taxon>Deinococcaceae</taxon>
        <taxon>Deinococcus</taxon>
    </lineage>
</organism>
<comment type="caution">
    <text evidence="1">The sequence shown here is derived from an EMBL/GenBank/DDBJ whole genome shotgun (WGS) entry which is preliminary data.</text>
</comment>
<evidence type="ECO:0000313" key="2">
    <source>
        <dbReference type="Proteomes" id="UP000321306"/>
    </source>
</evidence>
<keyword evidence="2" id="KW-1185">Reference proteome</keyword>
<sequence length="244" mass="26851">MRTFELSEPYARVNGLPLTSLQVSSSLVVPWRSATIRSDALQGQVSCIAGYRGKGEWPVFQGLVDSPESDVLGTGHAVARGLHEWRKVLPAQSFQDPDLQTVLQFVAAQCSGKLSSAVKGGRRRHYSYRPAPAYQIVAKALQDWAIDHVLLELDGGTLYAGPEQTSPHAQVGVQAELVHGQNIIHLKRTSAGGFTVRTLGMPWLRIGHRIQIQHPLLTGSARICEQHMEFSDRNTTSELRVMPL</sequence>